<dbReference type="InterPro" id="IPR036291">
    <property type="entry name" value="NAD(P)-bd_dom_sf"/>
</dbReference>
<dbReference type="Proteomes" id="UP000254101">
    <property type="component" value="Unassembled WGS sequence"/>
</dbReference>
<dbReference type="PIRSF" id="PIRSF000124">
    <property type="entry name" value="UDPglc_GDPman_dh"/>
    <property type="match status" value="1"/>
</dbReference>
<accession>A0A395LJ23</accession>
<evidence type="ECO:0000313" key="6">
    <source>
        <dbReference type="EMBL" id="RDS76731.1"/>
    </source>
</evidence>
<evidence type="ECO:0000259" key="5">
    <source>
        <dbReference type="SMART" id="SM00984"/>
    </source>
</evidence>
<sequence length="433" mass="46779">MSDDLSAHDPRICVVGLGYVGLPVAHAFARKFSGVIGYDISEARVAELRGGTDSTGELTDDQLAEVELEFSTDAGRVADCNFVVVAVPTPINVDRNPDFRILRSACRAVGEHLAPGTIIVFESTVHPGATEEICGPVLEEVSGLKAGKDFKLAYSPERINPGDKVHTIEQITKVVAGQDSETLETVARTYEAIIDAGVHRASSIKVAEAAKVLENTQRDINIALMNEMAKICHLSGIRTADVLAAAGTKWNFLPFTPGLVGGHCIGVDPYYLTAQAERLGYHPEVILAGRRINDGMPRYIATELLRQMATAGVAIQGARVGVLGATFKENVPDVRNSKSAELLEQLRGFGMNAMCHDPLASPEEFEADYGLPLVGLDAFTELDALVYAVPHRAYADEIVELTRRSLRDGGVFVDIKSALDPQVFARSYVYWSL</sequence>
<evidence type="ECO:0000256" key="4">
    <source>
        <dbReference type="PIRNR" id="PIRNR000124"/>
    </source>
</evidence>
<dbReference type="InterPro" id="IPR036220">
    <property type="entry name" value="UDP-Glc/GDP-Man_DH_C_sf"/>
</dbReference>
<dbReference type="SUPFAM" id="SSF52413">
    <property type="entry name" value="UDP-glucose/GDP-mannose dehydrogenase C-terminal domain"/>
    <property type="match status" value="1"/>
</dbReference>
<dbReference type="PANTHER" id="PTHR43491:SF2">
    <property type="entry name" value="UDP-N-ACETYL-D-MANNOSAMINE DEHYDROGENASE"/>
    <property type="match status" value="1"/>
</dbReference>
<evidence type="ECO:0000313" key="7">
    <source>
        <dbReference type="Proteomes" id="UP000254101"/>
    </source>
</evidence>
<dbReference type="SMART" id="SM00984">
    <property type="entry name" value="UDPG_MGDP_dh_C"/>
    <property type="match status" value="1"/>
</dbReference>
<evidence type="ECO:0000256" key="3">
    <source>
        <dbReference type="ARBA" id="ARBA00023027"/>
    </source>
</evidence>
<dbReference type="RefSeq" id="WP_115490955.1">
    <property type="nucleotide sequence ID" value="NZ_JACHWW010000001.1"/>
</dbReference>
<protein>
    <submittedName>
        <fullName evidence="6">Nucleotide sugar dehydrogenase</fullName>
    </submittedName>
</protein>
<dbReference type="NCBIfam" id="TIGR03026">
    <property type="entry name" value="NDP-sugDHase"/>
    <property type="match status" value="1"/>
</dbReference>
<organism evidence="6 7">
    <name type="scientific">Alteriqipengyuania lutimaris</name>
    <dbReference type="NCBI Taxonomy" id="1538146"/>
    <lineage>
        <taxon>Bacteria</taxon>
        <taxon>Pseudomonadati</taxon>
        <taxon>Pseudomonadota</taxon>
        <taxon>Alphaproteobacteria</taxon>
        <taxon>Sphingomonadales</taxon>
        <taxon>Erythrobacteraceae</taxon>
        <taxon>Alteriqipengyuania</taxon>
    </lineage>
</organism>
<keyword evidence="3" id="KW-0520">NAD</keyword>
<dbReference type="SUPFAM" id="SSF51735">
    <property type="entry name" value="NAD(P)-binding Rossmann-fold domains"/>
    <property type="match status" value="1"/>
</dbReference>
<keyword evidence="2" id="KW-0560">Oxidoreductase</keyword>
<comment type="similarity">
    <text evidence="1 4">Belongs to the UDP-glucose/GDP-mannose dehydrogenase family.</text>
</comment>
<evidence type="ECO:0000256" key="2">
    <source>
        <dbReference type="ARBA" id="ARBA00023002"/>
    </source>
</evidence>
<dbReference type="Pfam" id="PF03720">
    <property type="entry name" value="UDPG_MGDP_dh_C"/>
    <property type="match status" value="1"/>
</dbReference>
<dbReference type="OrthoDB" id="9803238at2"/>
<dbReference type="GO" id="GO:0016628">
    <property type="term" value="F:oxidoreductase activity, acting on the CH-CH group of donors, NAD or NADP as acceptor"/>
    <property type="evidence" value="ECO:0007669"/>
    <property type="project" value="InterPro"/>
</dbReference>
<dbReference type="InterPro" id="IPR017476">
    <property type="entry name" value="UDP-Glc/GDP-Man"/>
</dbReference>
<dbReference type="Pfam" id="PF03721">
    <property type="entry name" value="UDPG_MGDP_dh_N"/>
    <property type="match status" value="1"/>
</dbReference>
<dbReference type="SUPFAM" id="SSF48179">
    <property type="entry name" value="6-phosphogluconate dehydrogenase C-terminal domain-like"/>
    <property type="match status" value="1"/>
</dbReference>
<dbReference type="PANTHER" id="PTHR43491">
    <property type="entry name" value="UDP-N-ACETYL-D-MANNOSAMINE DEHYDROGENASE"/>
    <property type="match status" value="1"/>
</dbReference>
<dbReference type="InterPro" id="IPR014026">
    <property type="entry name" value="UDP-Glc/GDP-Man_DH_dimer"/>
</dbReference>
<gene>
    <name evidence="6" type="ORF">DL238_03325</name>
</gene>
<dbReference type="Pfam" id="PF00984">
    <property type="entry name" value="UDPG_MGDP_dh"/>
    <property type="match status" value="1"/>
</dbReference>
<reference evidence="6 7" key="1">
    <citation type="submission" date="2018-07" db="EMBL/GenBank/DDBJ databases">
        <title>Erythrobacter nanhaiensis sp. nov., a novel member of the genus Erythrobacter isolated from the South China Sea.</title>
        <authorList>
            <person name="Chen X."/>
            <person name="Liu J."/>
        </authorList>
    </citation>
    <scope>NUCLEOTIDE SEQUENCE [LARGE SCALE GENOMIC DNA]</scope>
    <source>
        <strain evidence="6 7">S-5</strain>
    </source>
</reference>
<dbReference type="InterPro" id="IPR028359">
    <property type="entry name" value="UDP_ManNAc/GlcNAc_DH"/>
</dbReference>
<dbReference type="GO" id="GO:0016616">
    <property type="term" value="F:oxidoreductase activity, acting on the CH-OH group of donors, NAD or NADP as acceptor"/>
    <property type="evidence" value="ECO:0007669"/>
    <property type="project" value="InterPro"/>
</dbReference>
<dbReference type="InterPro" id="IPR008927">
    <property type="entry name" value="6-PGluconate_DH-like_C_sf"/>
</dbReference>
<dbReference type="Gene3D" id="3.40.50.720">
    <property type="entry name" value="NAD(P)-binding Rossmann-like Domain"/>
    <property type="match status" value="2"/>
</dbReference>
<dbReference type="GO" id="GO:0000271">
    <property type="term" value="P:polysaccharide biosynthetic process"/>
    <property type="evidence" value="ECO:0007669"/>
    <property type="project" value="InterPro"/>
</dbReference>
<feature type="domain" description="UDP-glucose/GDP-mannose dehydrogenase C-terminal" evidence="5">
    <location>
        <begin position="321"/>
        <end position="421"/>
    </location>
</feature>
<proteinExistence type="inferred from homology"/>
<dbReference type="GO" id="GO:0051287">
    <property type="term" value="F:NAD binding"/>
    <property type="evidence" value="ECO:0007669"/>
    <property type="project" value="InterPro"/>
</dbReference>
<dbReference type="InterPro" id="IPR001732">
    <property type="entry name" value="UDP-Glc/GDP-Man_DH_N"/>
</dbReference>
<evidence type="ECO:0000256" key="1">
    <source>
        <dbReference type="ARBA" id="ARBA00006601"/>
    </source>
</evidence>
<comment type="caution">
    <text evidence="6">The sequence shown here is derived from an EMBL/GenBank/DDBJ whole genome shotgun (WGS) entry which is preliminary data.</text>
</comment>
<dbReference type="PIRSF" id="PIRSF500136">
    <property type="entry name" value="UDP_ManNAc_DH"/>
    <property type="match status" value="1"/>
</dbReference>
<name>A0A395LJ23_9SPHN</name>
<dbReference type="AlphaFoldDB" id="A0A395LJ23"/>
<dbReference type="EMBL" id="QRBB01000001">
    <property type="protein sequence ID" value="RDS76731.1"/>
    <property type="molecule type" value="Genomic_DNA"/>
</dbReference>
<keyword evidence="7" id="KW-1185">Reference proteome</keyword>
<dbReference type="InterPro" id="IPR014027">
    <property type="entry name" value="UDP-Glc/GDP-Man_DH_C"/>
</dbReference>